<organism evidence="3">
    <name type="scientific">marine sediment metagenome</name>
    <dbReference type="NCBI Taxonomy" id="412755"/>
    <lineage>
        <taxon>unclassified sequences</taxon>
        <taxon>metagenomes</taxon>
        <taxon>ecological metagenomes</taxon>
    </lineage>
</organism>
<evidence type="ECO:0000256" key="1">
    <source>
        <dbReference type="SAM" id="MobiDB-lite"/>
    </source>
</evidence>
<feature type="compositionally biased region" description="Basic residues" evidence="1">
    <location>
        <begin position="1"/>
        <end position="24"/>
    </location>
</feature>
<comment type="caution">
    <text evidence="3">The sequence shown here is derived from an EMBL/GenBank/DDBJ whole genome shotgun (WGS) entry which is preliminary data.</text>
</comment>
<feature type="transmembrane region" description="Helical" evidence="2">
    <location>
        <begin position="36"/>
        <end position="57"/>
    </location>
</feature>
<accession>A0A0F9NMV3</accession>
<keyword evidence="2" id="KW-0812">Transmembrane</keyword>
<evidence type="ECO:0000256" key="2">
    <source>
        <dbReference type="SAM" id="Phobius"/>
    </source>
</evidence>
<keyword evidence="2" id="KW-1133">Transmembrane helix</keyword>
<feature type="region of interest" description="Disordered" evidence="1">
    <location>
        <begin position="1"/>
        <end position="26"/>
    </location>
</feature>
<evidence type="ECO:0000313" key="3">
    <source>
        <dbReference type="EMBL" id="KKN20800.1"/>
    </source>
</evidence>
<dbReference type="EMBL" id="LAZR01003207">
    <property type="protein sequence ID" value="KKN20800.1"/>
    <property type="molecule type" value="Genomic_DNA"/>
</dbReference>
<dbReference type="AlphaFoldDB" id="A0A0F9NMV3"/>
<name>A0A0F9NMV3_9ZZZZ</name>
<proteinExistence type="predicted"/>
<keyword evidence="2" id="KW-0472">Membrane</keyword>
<gene>
    <name evidence="3" type="ORF">LCGC14_0931880</name>
</gene>
<reference evidence="3" key="1">
    <citation type="journal article" date="2015" name="Nature">
        <title>Complex archaea that bridge the gap between prokaryotes and eukaryotes.</title>
        <authorList>
            <person name="Spang A."/>
            <person name="Saw J.H."/>
            <person name="Jorgensen S.L."/>
            <person name="Zaremba-Niedzwiedzka K."/>
            <person name="Martijn J."/>
            <person name="Lind A.E."/>
            <person name="van Eijk R."/>
            <person name="Schleper C."/>
            <person name="Guy L."/>
            <person name="Ettema T.J."/>
        </authorList>
    </citation>
    <scope>NUCLEOTIDE SEQUENCE</scope>
</reference>
<sequence>MAKKKKAKVKPKKIKKSGKVQSKRSRVERTQHSVALLYYIIMLIFAISLFFTLAFVWTKILPLLNSLDKITNSTTSNLAIYSNLIINLIKA</sequence>
<protein>
    <submittedName>
        <fullName evidence="3">Uncharacterized protein</fullName>
    </submittedName>
</protein>